<evidence type="ECO:0000259" key="6">
    <source>
        <dbReference type="SMART" id="SM00278"/>
    </source>
</evidence>
<gene>
    <name evidence="8" type="primary">65R</name>
</gene>
<dbReference type="Pfam" id="PF03120">
    <property type="entry name" value="OB_DNA_ligase"/>
    <property type="match status" value="1"/>
</dbReference>
<name>A0A291B0R3_9VIRU</name>
<dbReference type="InterPro" id="IPR036420">
    <property type="entry name" value="BRCT_dom_sf"/>
</dbReference>
<evidence type="ECO:0000256" key="4">
    <source>
        <dbReference type="ARBA" id="ARBA00023027"/>
    </source>
</evidence>
<dbReference type="EMBL" id="MF599468">
    <property type="protein sequence ID" value="ATE87074.1"/>
    <property type="molecule type" value="Genomic_DNA"/>
</dbReference>
<dbReference type="GO" id="GO:0003911">
    <property type="term" value="F:DNA ligase (NAD+) activity"/>
    <property type="evidence" value="ECO:0007669"/>
    <property type="project" value="UniProtKB-EC"/>
</dbReference>
<dbReference type="KEGG" id="vg:65099837"/>
<dbReference type="Pfam" id="PF01653">
    <property type="entry name" value="DNA_ligase_aden"/>
    <property type="match status" value="1"/>
</dbReference>
<dbReference type="GO" id="GO:0006260">
    <property type="term" value="P:DNA replication"/>
    <property type="evidence" value="ECO:0007669"/>
    <property type="project" value="UniProtKB-KW"/>
</dbReference>
<keyword evidence="4" id="KW-0520">NAD</keyword>
<evidence type="ECO:0000313" key="9">
    <source>
        <dbReference type="Proteomes" id="UP000297192"/>
    </source>
</evidence>
<dbReference type="SUPFAM" id="SSF50249">
    <property type="entry name" value="Nucleic acid-binding proteins"/>
    <property type="match status" value="1"/>
</dbReference>
<sequence length="606" mass="69497">MEQFRKQCDEHYENGNPIISDEDYDVMFGDESSHHELHYELNLSNKILKSMKLPVWLGSLDKKRDEKSLELWKLKTKKSFVISTKLDGISALYDVQNKKMYTRGNGSVGCDISKFCKYINLPKEISSDEEKIYIRGELIMANETFEKLYKDKFNNPRNLVSGQFGKKTVDKEILKHVDFIPYEIIYPERKLQDFPDVQMKSLMKSFSNVLIWKKVKSDKINYDNLSEILDDLVSKSKYAIDGLVITENIQYERNESGNPKYSVAFKKNNSVEDSVSSVVESVSWNISRWGLLKPIVNIKPVKISNVTISKCTGHNAKYIQENKIGPGAIITCVRSGDVIPYINKVVKPSDNISLPSNATWQGVDLKSNEENDESEIKTINNIFSKLGVKFVNLKTIEKLYRDCDLKSFFKIVKCTREDISKVFKEKSGDRILNEMNKLKENEIKVATLISSSGTLGYGVGEKRIEILFETIPYEKIPSLEQICKIEGFGKKLAEKILENYENMLEFISECKLNGLRLDIFANEISNESENPKKTKSTEMKSEKIKICLTGFRDDSLADKYIISNSLTKDCKYLVCKSVLKETTKMIKAEKLGIQIVSREEFLELNV</sequence>
<dbReference type="InterPro" id="IPR012340">
    <property type="entry name" value="NA-bd_OB-fold"/>
</dbReference>
<dbReference type="EC" id="6.5.1.2" evidence="1"/>
<dbReference type="SUPFAM" id="SSF52113">
    <property type="entry name" value="BRCT domain"/>
    <property type="match status" value="1"/>
</dbReference>
<dbReference type="InterPro" id="IPR013840">
    <property type="entry name" value="DNAligase_N"/>
</dbReference>
<dbReference type="InterPro" id="IPR013839">
    <property type="entry name" value="DNAligase_adenylation"/>
</dbReference>
<evidence type="ECO:0000256" key="1">
    <source>
        <dbReference type="ARBA" id="ARBA00012722"/>
    </source>
</evidence>
<proteinExistence type="predicted"/>
<dbReference type="GeneID" id="65099837"/>
<dbReference type="InterPro" id="IPR003583">
    <property type="entry name" value="Hlx-hairpin-Hlx_DNA-bd_motif"/>
</dbReference>
<organism evidence="8">
    <name type="scientific">Shrimp hemocyte iridescent virus</name>
    <dbReference type="NCBI Taxonomy" id="2039780"/>
    <lineage>
        <taxon>Viruses</taxon>
        <taxon>Varidnaviria</taxon>
        <taxon>Bamfordvirae</taxon>
        <taxon>Nucleocytoviricota</taxon>
        <taxon>Megaviricetes</taxon>
        <taxon>Pimascovirales</taxon>
        <taxon>Pimascovirales incertae sedis</taxon>
        <taxon>Iridoviridae</taxon>
        <taxon>Betairidovirinae</taxon>
        <taxon>Decapodiridovirus</taxon>
        <taxon>Decapodiridovirus litopenaeus1</taxon>
        <taxon>Decapod iridescent virus 1</taxon>
    </lineage>
</organism>
<evidence type="ECO:0000259" key="7">
    <source>
        <dbReference type="SMART" id="SM00532"/>
    </source>
</evidence>
<dbReference type="Gene3D" id="3.30.470.30">
    <property type="entry name" value="DNA ligase/mRNA capping enzyme"/>
    <property type="match status" value="1"/>
</dbReference>
<reference evidence="8" key="1">
    <citation type="journal article" date="2017" name="Arch. Virol.">
        <title>Complete genome sequence of shrimp hemocyte iridescent virus (SHIV) isolated from white leg shrimp, Litopenaeus vannamei.</title>
        <authorList>
            <person name="Qiu L."/>
            <person name="Chen M.M."/>
            <person name="Wang R.Y."/>
            <person name="Wan X.Y."/>
            <person name="Li C."/>
            <person name="Zhang Q.L."/>
            <person name="Dong X."/>
            <person name="Yang B."/>
            <person name="Xiang J.H."/>
            <person name="Huang J."/>
        </authorList>
    </citation>
    <scope>NUCLEOTIDE SEQUENCE [LARGE SCALE GENOMIC DNA]</scope>
    <source>
        <strain evidence="8">20141215</strain>
    </source>
</reference>
<dbReference type="InterPro" id="IPR004150">
    <property type="entry name" value="NAD_DNA_ligase_OB"/>
</dbReference>
<reference evidence="8" key="2">
    <citation type="journal article" date="2017" name="Sci. Rep.">
        <title>Characterization of a new member of Iridoviridae, Shrimp hemocyte iridescent virus (SHIV), found in white leg shrimp (Litopenaeus vannamei).</title>
        <authorList>
            <person name="Qiu L."/>
            <person name="Chen M.M."/>
            <person name="Wan X.Y."/>
            <person name="Li C."/>
            <person name="Zhang Q.L."/>
            <person name="Wang R.Y."/>
            <person name="Cheng D.Y."/>
            <person name="Dong X."/>
            <person name="Yang B."/>
            <person name="Wang X.H."/>
            <person name="Xiang J.H."/>
            <person name="Huang J."/>
        </authorList>
    </citation>
    <scope>NUCLEOTIDE SEQUENCE [LARGE SCALE GENOMIC DNA]</scope>
    <source>
        <strain evidence="8">20141215</strain>
    </source>
</reference>
<dbReference type="SMART" id="SM00278">
    <property type="entry name" value="HhH1"/>
    <property type="match status" value="1"/>
</dbReference>
<accession>A0A291B0R3</accession>
<evidence type="ECO:0000313" key="8">
    <source>
        <dbReference type="EMBL" id="ATE87074.1"/>
    </source>
</evidence>
<protein>
    <recommendedName>
        <fullName evidence="1">DNA ligase (NAD(+))</fullName>
        <ecNumber evidence="1">6.5.1.2</ecNumber>
    </recommendedName>
</protein>
<feature type="domain" description="Helix-hairpin-helix DNA-binding motif class 1" evidence="6">
    <location>
        <begin position="480"/>
        <end position="499"/>
    </location>
</feature>
<evidence type="ECO:0000256" key="2">
    <source>
        <dbReference type="ARBA" id="ARBA00022598"/>
    </source>
</evidence>
<dbReference type="SMART" id="SM00532">
    <property type="entry name" value="LIGANc"/>
    <property type="match status" value="1"/>
</dbReference>
<dbReference type="RefSeq" id="YP_010084817.1">
    <property type="nucleotide sequence ID" value="NC_055165.1"/>
</dbReference>
<dbReference type="GO" id="GO:0006281">
    <property type="term" value="P:DNA repair"/>
    <property type="evidence" value="ECO:0007669"/>
    <property type="project" value="InterPro"/>
</dbReference>
<keyword evidence="2 8" id="KW-0436">Ligase</keyword>
<dbReference type="GO" id="GO:0003677">
    <property type="term" value="F:DNA binding"/>
    <property type="evidence" value="ECO:0007669"/>
    <property type="project" value="InterPro"/>
</dbReference>
<evidence type="ECO:0000256" key="5">
    <source>
        <dbReference type="ARBA" id="ARBA00034005"/>
    </source>
</evidence>
<dbReference type="Gene3D" id="2.40.50.140">
    <property type="entry name" value="Nucleic acid-binding proteins"/>
    <property type="match status" value="1"/>
</dbReference>
<dbReference type="Gene3D" id="3.40.50.10190">
    <property type="entry name" value="BRCT domain"/>
    <property type="match status" value="1"/>
</dbReference>
<keyword evidence="3" id="KW-0235">DNA replication</keyword>
<dbReference type="SUPFAM" id="SSF56091">
    <property type="entry name" value="DNA ligase/mRNA capping enzyme, catalytic domain"/>
    <property type="match status" value="1"/>
</dbReference>
<comment type="catalytic activity">
    <reaction evidence="5">
        <text>NAD(+) + (deoxyribonucleotide)n-3'-hydroxyl + 5'-phospho-(deoxyribonucleotide)m = (deoxyribonucleotide)n+m + AMP + beta-nicotinamide D-nucleotide.</text>
        <dbReference type="EC" id="6.5.1.2"/>
    </reaction>
</comment>
<dbReference type="Proteomes" id="UP000297192">
    <property type="component" value="Segment"/>
</dbReference>
<evidence type="ECO:0000256" key="3">
    <source>
        <dbReference type="ARBA" id="ARBA00022705"/>
    </source>
</evidence>
<feature type="domain" description="NAD-dependent DNA ligase N-terminal" evidence="7">
    <location>
        <begin position="1"/>
        <end position="387"/>
    </location>
</feature>
<keyword evidence="9" id="KW-1185">Reference proteome</keyword>